<dbReference type="AlphaFoldDB" id="A0A397HSV1"/>
<protein>
    <submittedName>
        <fullName evidence="1">Uncharacterized protein</fullName>
    </submittedName>
</protein>
<dbReference type="InterPro" id="IPR009091">
    <property type="entry name" value="RCC1/BLIP-II"/>
</dbReference>
<dbReference type="SUPFAM" id="SSF50985">
    <property type="entry name" value="RCC1/BLIP-II"/>
    <property type="match status" value="1"/>
</dbReference>
<comment type="caution">
    <text evidence="1">The sequence shown here is derived from an EMBL/GenBank/DDBJ whole genome shotgun (WGS) entry which is preliminary data.</text>
</comment>
<name>A0A397HSV1_9GLOM</name>
<proteinExistence type="predicted"/>
<reference evidence="1 2" key="1">
    <citation type="submission" date="2018-08" db="EMBL/GenBank/DDBJ databases">
        <title>Genome and evolution of the arbuscular mycorrhizal fungus Diversispora epigaea (formerly Glomus versiforme) and its bacterial endosymbionts.</title>
        <authorList>
            <person name="Sun X."/>
            <person name="Fei Z."/>
            <person name="Harrison M."/>
        </authorList>
    </citation>
    <scope>NUCLEOTIDE SEQUENCE [LARGE SCALE GENOMIC DNA]</scope>
    <source>
        <strain evidence="1 2">IT104</strain>
    </source>
</reference>
<accession>A0A397HSV1</accession>
<dbReference type="EMBL" id="PQFF01000283">
    <property type="protein sequence ID" value="RHZ66112.1"/>
    <property type="molecule type" value="Genomic_DNA"/>
</dbReference>
<keyword evidence="2" id="KW-1185">Reference proteome</keyword>
<dbReference type="Proteomes" id="UP000266861">
    <property type="component" value="Unassembled WGS sequence"/>
</dbReference>
<gene>
    <name evidence="1" type="ORF">Glove_309g127</name>
</gene>
<evidence type="ECO:0000313" key="1">
    <source>
        <dbReference type="EMBL" id="RHZ66112.1"/>
    </source>
</evidence>
<evidence type="ECO:0000313" key="2">
    <source>
        <dbReference type="Proteomes" id="UP000266861"/>
    </source>
</evidence>
<organism evidence="1 2">
    <name type="scientific">Diversispora epigaea</name>
    <dbReference type="NCBI Taxonomy" id="1348612"/>
    <lineage>
        <taxon>Eukaryota</taxon>
        <taxon>Fungi</taxon>
        <taxon>Fungi incertae sedis</taxon>
        <taxon>Mucoromycota</taxon>
        <taxon>Glomeromycotina</taxon>
        <taxon>Glomeromycetes</taxon>
        <taxon>Diversisporales</taxon>
        <taxon>Diversisporaceae</taxon>
        <taxon>Diversispora</taxon>
    </lineage>
</organism>
<sequence length="190" mass="22377">MWISSDKLSPSSKINWHHVTCRWKSTIAATQNGTAYIFGWMWKNLKTTNDQIFKIPEITNFQKDGRWNNTLVLCEDSNNCNKSFIRVGLIERFLVNNFERVSRCTYSTNIWSICHDHVSIMWISSDKLSPSSKINWHHVTCRWKSTIAATQNGTAYIFGWMWKNLKTTNDQIFKIPEITNFQKGFHRLLH</sequence>
<dbReference type="OrthoDB" id="5370059at2759"/>